<name>V9IAY6_APICE</name>
<keyword evidence="3" id="KW-0436">Ligase</keyword>
<organism evidence="3">
    <name type="scientific">Apis cerana</name>
    <name type="common">Indian honeybee</name>
    <dbReference type="NCBI Taxonomy" id="7461"/>
    <lineage>
        <taxon>Eukaryota</taxon>
        <taxon>Metazoa</taxon>
        <taxon>Ecdysozoa</taxon>
        <taxon>Arthropoda</taxon>
        <taxon>Hexapoda</taxon>
        <taxon>Insecta</taxon>
        <taxon>Pterygota</taxon>
        <taxon>Neoptera</taxon>
        <taxon>Endopterygota</taxon>
        <taxon>Hymenoptera</taxon>
        <taxon>Apocrita</taxon>
        <taxon>Aculeata</taxon>
        <taxon>Apoidea</taxon>
        <taxon>Anthophila</taxon>
        <taxon>Apidae</taxon>
        <taxon>Apis</taxon>
    </lineage>
</organism>
<proteinExistence type="evidence at transcript level"/>
<dbReference type="Pfam" id="PF04558">
    <property type="entry name" value="tRNA_synt_1c_R1"/>
    <property type="match status" value="1"/>
</dbReference>
<feature type="transmembrane region" description="Helical" evidence="1">
    <location>
        <begin position="52"/>
        <end position="70"/>
    </location>
</feature>
<evidence type="ECO:0000256" key="1">
    <source>
        <dbReference type="SAM" id="Phobius"/>
    </source>
</evidence>
<keyword evidence="1" id="KW-0472">Membrane</keyword>
<dbReference type="InterPro" id="IPR007639">
    <property type="entry name" value="Gln-tRNA-synth_Ib_RNA-bd_N"/>
</dbReference>
<keyword evidence="3" id="KW-0030">Aminoacyl-tRNA synthetase</keyword>
<dbReference type="GO" id="GO:0006418">
    <property type="term" value="P:tRNA aminoacylation for protein translation"/>
    <property type="evidence" value="ECO:0007669"/>
    <property type="project" value="InterPro"/>
</dbReference>
<gene>
    <name evidence="3" type="ORF">ACCB00306.3</name>
</gene>
<dbReference type="GO" id="GO:0005524">
    <property type="term" value="F:ATP binding"/>
    <property type="evidence" value="ECO:0007669"/>
    <property type="project" value="InterPro"/>
</dbReference>
<dbReference type="InterPro" id="IPR042558">
    <property type="entry name" value="Gln-tRNA-synth_Ib_RNA-bd_N_1"/>
</dbReference>
<sequence>MIMDVKDDIQLFESIGLSEQKAKETLKNKQVSNNLKLAIIEANKLYKLYKYILNYFFNISNIIKIFCLYLKLIKFKFKFLCLHFII</sequence>
<dbReference type="GO" id="GO:0004812">
    <property type="term" value="F:aminoacyl-tRNA ligase activity"/>
    <property type="evidence" value="ECO:0007669"/>
    <property type="project" value="UniProtKB-KW"/>
</dbReference>
<reference evidence="3" key="1">
    <citation type="submission" date="2011-11" db="EMBL/GenBank/DDBJ databases">
        <title>Decoding the brain transcriptome of the Eastern honeybee (Apis cerana) based on pyrosequencing.</title>
        <authorList>
            <person name="Sun L."/>
            <person name="Zheng H."/>
            <person name="Wang Y."/>
            <person name="Xie X."/>
            <person name="Zhu Y."/>
            <person name="Gu W."/>
            <person name="Wang S."/>
        </authorList>
    </citation>
    <scope>NUCLEOTIDE SEQUENCE</scope>
    <source>
        <tissue evidence="3">Brain</tissue>
    </source>
</reference>
<keyword evidence="1" id="KW-1133">Transmembrane helix</keyword>
<dbReference type="AlphaFoldDB" id="V9IAY6"/>
<dbReference type="EMBL" id="JR037153">
    <property type="protein sequence ID" value="AEY57611.1"/>
    <property type="molecule type" value="mRNA"/>
</dbReference>
<protein>
    <submittedName>
        <fullName evidence="3">Glutaminyl-tRNA synthetase</fullName>
    </submittedName>
</protein>
<dbReference type="Gene3D" id="1.10.8.1290">
    <property type="entry name" value="Glutaminyl-tRNA synthetase, non-specific RNA binding region part 1, domain 1"/>
    <property type="match status" value="1"/>
</dbReference>
<evidence type="ECO:0000259" key="2">
    <source>
        <dbReference type="Pfam" id="PF04558"/>
    </source>
</evidence>
<dbReference type="GO" id="GO:0005737">
    <property type="term" value="C:cytoplasm"/>
    <property type="evidence" value="ECO:0007669"/>
    <property type="project" value="InterPro"/>
</dbReference>
<accession>V9IAY6</accession>
<evidence type="ECO:0000313" key="3">
    <source>
        <dbReference type="EMBL" id="AEY57611.1"/>
    </source>
</evidence>
<feature type="domain" description="Glutaminyl-tRNA synthetase class Ib non-specific RNA-binding" evidence="2">
    <location>
        <begin position="7"/>
        <end position="57"/>
    </location>
</feature>
<keyword evidence="1" id="KW-0812">Transmembrane</keyword>